<sequence length="149" mass="15790">MSRKLGVIHTTPVTVDVFKALAAELMPGCSVINFVDDSILPELALPGTKVESVQDKLVQYAKYAERAGADVILSACSSVGEAASAMCSSVSVPVIRIDDAMATEAIRQGTKIGVAATLETTLRPTIELLQQKARDTGCSRYYLAKLISS</sequence>
<dbReference type="OrthoDB" id="978447at2"/>
<dbReference type="RefSeq" id="WP_144849933.1">
    <property type="nucleotide sequence ID" value="NZ_VNJI01000024.1"/>
</dbReference>
<organism evidence="1 2">
    <name type="scientific">Paenibacillus cremeus</name>
    <dbReference type="NCBI Taxonomy" id="2163881"/>
    <lineage>
        <taxon>Bacteria</taxon>
        <taxon>Bacillati</taxon>
        <taxon>Bacillota</taxon>
        <taxon>Bacilli</taxon>
        <taxon>Bacillales</taxon>
        <taxon>Paenibacillaceae</taxon>
        <taxon>Paenibacillus</taxon>
    </lineage>
</organism>
<evidence type="ECO:0008006" key="3">
    <source>
        <dbReference type="Google" id="ProtNLM"/>
    </source>
</evidence>
<name>A0A559K8D0_9BACL</name>
<protein>
    <recommendedName>
        <fullName evidence="3">Asp/Glu/hydantoin racemase</fullName>
    </recommendedName>
</protein>
<dbReference type="EMBL" id="VNJI01000024">
    <property type="protein sequence ID" value="TVY08396.1"/>
    <property type="molecule type" value="Genomic_DNA"/>
</dbReference>
<dbReference type="AlphaFoldDB" id="A0A559K8D0"/>
<proteinExistence type="predicted"/>
<dbReference type="Gene3D" id="3.40.50.1860">
    <property type="match status" value="1"/>
</dbReference>
<dbReference type="GO" id="GO:0047661">
    <property type="term" value="F:amino-acid racemase activity"/>
    <property type="evidence" value="ECO:0007669"/>
    <property type="project" value="InterPro"/>
</dbReference>
<dbReference type="InterPro" id="IPR001920">
    <property type="entry name" value="Asp/Glu_race"/>
</dbReference>
<dbReference type="Proteomes" id="UP000317036">
    <property type="component" value="Unassembled WGS sequence"/>
</dbReference>
<evidence type="ECO:0000313" key="1">
    <source>
        <dbReference type="EMBL" id="TVY08396.1"/>
    </source>
</evidence>
<reference evidence="1 2" key="1">
    <citation type="submission" date="2019-07" db="EMBL/GenBank/DDBJ databases">
        <authorList>
            <person name="Kim J."/>
        </authorList>
    </citation>
    <scope>NUCLEOTIDE SEQUENCE [LARGE SCALE GENOMIC DNA]</scope>
    <source>
        <strain evidence="1 2">JC52</strain>
    </source>
</reference>
<evidence type="ECO:0000313" key="2">
    <source>
        <dbReference type="Proteomes" id="UP000317036"/>
    </source>
</evidence>
<comment type="caution">
    <text evidence="1">The sequence shown here is derived from an EMBL/GenBank/DDBJ whole genome shotgun (WGS) entry which is preliminary data.</text>
</comment>
<dbReference type="InterPro" id="IPR015942">
    <property type="entry name" value="Asp/Glu/hydantoin_racemase"/>
</dbReference>
<keyword evidence="2" id="KW-1185">Reference proteome</keyword>
<dbReference type="SUPFAM" id="SSF53681">
    <property type="entry name" value="Aspartate/glutamate racemase"/>
    <property type="match status" value="1"/>
</dbReference>
<dbReference type="Pfam" id="PF01177">
    <property type="entry name" value="Asp_Glu_race"/>
    <property type="match status" value="1"/>
</dbReference>
<accession>A0A559K8D0</accession>
<gene>
    <name evidence="1" type="ORF">FPZ49_19350</name>
</gene>